<name>A0ABT3Z4M8_9HYPH</name>
<dbReference type="SUPFAM" id="SSF141868">
    <property type="entry name" value="EAL domain-like"/>
    <property type="match status" value="1"/>
</dbReference>
<evidence type="ECO:0000259" key="2">
    <source>
        <dbReference type="PROSITE" id="PS50883"/>
    </source>
</evidence>
<dbReference type="PANTHER" id="PTHR33121:SF79">
    <property type="entry name" value="CYCLIC DI-GMP PHOSPHODIESTERASE PDED-RELATED"/>
    <property type="match status" value="1"/>
</dbReference>
<protein>
    <submittedName>
        <fullName evidence="3">EAL domain-containing protein</fullName>
    </submittedName>
</protein>
<feature type="transmembrane region" description="Helical" evidence="1">
    <location>
        <begin position="125"/>
        <end position="145"/>
    </location>
</feature>
<evidence type="ECO:0000313" key="3">
    <source>
        <dbReference type="EMBL" id="MCY0146271.1"/>
    </source>
</evidence>
<dbReference type="Proteomes" id="UP001073227">
    <property type="component" value="Unassembled WGS sequence"/>
</dbReference>
<evidence type="ECO:0000256" key="1">
    <source>
        <dbReference type="SAM" id="Phobius"/>
    </source>
</evidence>
<feature type="transmembrane region" description="Helical" evidence="1">
    <location>
        <begin position="160"/>
        <end position="178"/>
    </location>
</feature>
<feature type="transmembrane region" description="Helical" evidence="1">
    <location>
        <begin position="16"/>
        <end position="37"/>
    </location>
</feature>
<organism evidence="3 4">
    <name type="scientific">Hoeflea algicola</name>
    <dbReference type="NCBI Taxonomy" id="2983763"/>
    <lineage>
        <taxon>Bacteria</taxon>
        <taxon>Pseudomonadati</taxon>
        <taxon>Pseudomonadota</taxon>
        <taxon>Alphaproteobacteria</taxon>
        <taxon>Hyphomicrobiales</taxon>
        <taxon>Rhizobiaceae</taxon>
        <taxon>Hoeflea</taxon>
    </lineage>
</organism>
<dbReference type="SMART" id="SM00052">
    <property type="entry name" value="EAL"/>
    <property type="match status" value="1"/>
</dbReference>
<accession>A0ABT3Z4M8</accession>
<feature type="domain" description="EAL" evidence="2">
    <location>
        <begin position="185"/>
        <end position="439"/>
    </location>
</feature>
<dbReference type="Gene3D" id="3.20.20.450">
    <property type="entry name" value="EAL domain"/>
    <property type="match status" value="1"/>
</dbReference>
<dbReference type="RefSeq" id="WP_267651951.1">
    <property type="nucleotide sequence ID" value="NZ_JAOVZR010000001.1"/>
</dbReference>
<dbReference type="InterPro" id="IPR050706">
    <property type="entry name" value="Cyclic-di-GMP_PDE-like"/>
</dbReference>
<evidence type="ECO:0000313" key="4">
    <source>
        <dbReference type="Proteomes" id="UP001073227"/>
    </source>
</evidence>
<keyword evidence="1" id="KW-0472">Membrane</keyword>
<keyword evidence="4" id="KW-1185">Reference proteome</keyword>
<dbReference type="PROSITE" id="PS50883">
    <property type="entry name" value="EAL"/>
    <property type="match status" value="1"/>
</dbReference>
<gene>
    <name evidence="3" type="ORF">OEG84_00695</name>
</gene>
<reference evidence="3" key="1">
    <citation type="submission" date="2022-10" db="EMBL/GenBank/DDBJ databases">
        <title>Hoeflea sp. G2-23, isolated from marine algae.</title>
        <authorList>
            <person name="Kristyanto S."/>
            <person name="Kim J.M."/>
            <person name="Jeon C.O."/>
        </authorList>
    </citation>
    <scope>NUCLEOTIDE SEQUENCE</scope>
    <source>
        <strain evidence="3">G2-23</strain>
    </source>
</reference>
<sequence>MTAHNPSSEKHSQRLILAYQTASVLIIAIGLAWAAFFTWSQQWSLVTADLVLVSVAAAGWWLLSSGRLNAALIVTQLSLLVFIIFYALMFDIPSESYPRNTHLYLLDIALLGFINHLRDTSKIQLAIIAACICAFIVLASTHYALPFAQPISDDIRANGIWVNSILTAGILCGGIYALQREFTRPKGLALELCNAVHRGEMQLYFQPQIDDVGTIHGAEALLRWQHPQRGQIPPGDFIPVAEEAGLMPLLGGWVLKEACRTLAIWSDDPVLSKLTLAVNVSASQFQIEGFESSVLEYVGFYRIDPTLLQLELTESVLVHDLAPTVAKMERLRATGISIALDDFGTGYSSLSYLRRLPLDQLKIDRSFVKESLESERGAALVKSIVQLGIDLGFVVLAEGIETPAQHAFLLDCGCHEFQGYLFGRPMRETDFAAHVQQATGAAAQPAPVRSRPIATEPTIGASLVTAPA</sequence>
<dbReference type="Pfam" id="PF00563">
    <property type="entry name" value="EAL"/>
    <property type="match status" value="1"/>
</dbReference>
<keyword evidence="1" id="KW-0812">Transmembrane</keyword>
<feature type="transmembrane region" description="Helical" evidence="1">
    <location>
        <begin position="43"/>
        <end position="63"/>
    </location>
</feature>
<keyword evidence="1" id="KW-1133">Transmembrane helix</keyword>
<feature type="transmembrane region" description="Helical" evidence="1">
    <location>
        <begin position="70"/>
        <end position="89"/>
    </location>
</feature>
<dbReference type="PANTHER" id="PTHR33121">
    <property type="entry name" value="CYCLIC DI-GMP PHOSPHODIESTERASE PDEF"/>
    <property type="match status" value="1"/>
</dbReference>
<proteinExistence type="predicted"/>
<dbReference type="CDD" id="cd01948">
    <property type="entry name" value="EAL"/>
    <property type="match status" value="1"/>
</dbReference>
<dbReference type="EMBL" id="JAOVZR010000001">
    <property type="protein sequence ID" value="MCY0146271.1"/>
    <property type="molecule type" value="Genomic_DNA"/>
</dbReference>
<dbReference type="InterPro" id="IPR001633">
    <property type="entry name" value="EAL_dom"/>
</dbReference>
<comment type="caution">
    <text evidence="3">The sequence shown here is derived from an EMBL/GenBank/DDBJ whole genome shotgun (WGS) entry which is preliminary data.</text>
</comment>
<dbReference type="InterPro" id="IPR035919">
    <property type="entry name" value="EAL_sf"/>
</dbReference>